<accession>A0A6S7HUQ6</accession>
<dbReference type="Proteomes" id="UP001152795">
    <property type="component" value="Unassembled WGS sequence"/>
</dbReference>
<feature type="compositionally biased region" description="Low complexity" evidence="1">
    <location>
        <begin position="97"/>
        <end position="111"/>
    </location>
</feature>
<comment type="caution">
    <text evidence="2">The sequence shown here is derived from an EMBL/GenBank/DDBJ whole genome shotgun (WGS) entry which is preliminary data.</text>
</comment>
<evidence type="ECO:0000256" key="1">
    <source>
        <dbReference type="SAM" id="MobiDB-lite"/>
    </source>
</evidence>
<dbReference type="EMBL" id="CACRXK020005702">
    <property type="protein sequence ID" value="CAB4007110.1"/>
    <property type="molecule type" value="Genomic_DNA"/>
</dbReference>
<reference evidence="2" key="1">
    <citation type="submission" date="2020-04" db="EMBL/GenBank/DDBJ databases">
        <authorList>
            <person name="Alioto T."/>
            <person name="Alioto T."/>
            <person name="Gomez Garrido J."/>
        </authorList>
    </citation>
    <scope>NUCLEOTIDE SEQUENCE</scope>
    <source>
        <strain evidence="2">A484AB</strain>
    </source>
</reference>
<dbReference type="AlphaFoldDB" id="A0A6S7HUQ6"/>
<protein>
    <submittedName>
        <fullName evidence="2">Uncharacterized protein</fullName>
    </submittedName>
</protein>
<feature type="non-terminal residue" evidence="2">
    <location>
        <position position="197"/>
    </location>
</feature>
<evidence type="ECO:0000313" key="3">
    <source>
        <dbReference type="Proteomes" id="UP001152795"/>
    </source>
</evidence>
<sequence length="197" mass="22187">MQHNINSNNTNVESSNNDTNACTDTNTLISETPEVNPPANTRESEDITSHSQVLVEDKMTEALMVELMKDDDQIDMETDPITEQMLLGPDDDNINHDTATNNNTQDSSDSNGLEGLTQKTPDITRKHHPSNTNYVNLDTNQTRNIINSIPNNLHRTFTALNNYKFNLHKTNTLLDKLEQHKEMNTTPTGLVPKVECR</sequence>
<name>A0A6S7HUQ6_PARCT</name>
<organism evidence="2 3">
    <name type="scientific">Paramuricea clavata</name>
    <name type="common">Red gorgonian</name>
    <name type="synonym">Violescent sea-whip</name>
    <dbReference type="NCBI Taxonomy" id="317549"/>
    <lineage>
        <taxon>Eukaryota</taxon>
        <taxon>Metazoa</taxon>
        <taxon>Cnidaria</taxon>
        <taxon>Anthozoa</taxon>
        <taxon>Octocorallia</taxon>
        <taxon>Malacalcyonacea</taxon>
        <taxon>Plexauridae</taxon>
        <taxon>Paramuricea</taxon>
    </lineage>
</organism>
<gene>
    <name evidence="2" type="ORF">PACLA_8A057071</name>
</gene>
<feature type="compositionally biased region" description="Low complexity" evidence="1">
    <location>
        <begin position="1"/>
        <end position="27"/>
    </location>
</feature>
<keyword evidence="3" id="KW-1185">Reference proteome</keyword>
<proteinExistence type="predicted"/>
<evidence type="ECO:0000313" key="2">
    <source>
        <dbReference type="EMBL" id="CAB4007110.1"/>
    </source>
</evidence>
<feature type="region of interest" description="Disordered" evidence="1">
    <location>
        <begin position="1"/>
        <end position="50"/>
    </location>
</feature>
<feature type="region of interest" description="Disordered" evidence="1">
    <location>
        <begin position="84"/>
        <end position="134"/>
    </location>
</feature>